<organism evidence="1 2">
    <name type="scientific">Gossypium schwendimanii</name>
    <name type="common">Cotton</name>
    <dbReference type="NCBI Taxonomy" id="34291"/>
    <lineage>
        <taxon>Eukaryota</taxon>
        <taxon>Viridiplantae</taxon>
        <taxon>Streptophyta</taxon>
        <taxon>Embryophyta</taxon>
        <taxon>Tracheophyta</taxon>
        <taxon>Spermatophyta</taxon>
        <taxon>Magnoliopsida</taxon>
        <taxon>eudicotyledons</taxon>
        <taxon>Gunneridae</taxon>
        <taxon>Pentapetalae</taxon>
        <taxon>rosids</taxon>
        <taxon>malvids</taxon>
        <taxon>Malvales</taxon>
        <taxon>Malvaceae</taxon>
        <taxon>Malvoideae</taxon>
        <taxon>Gossypium</taxon>
    </lineage>
</organism>
<accession>A0A7J9LY51</accession>
<feature type="non-terminal residue" evidence="1">
    <location>
        <position position="1"/>
    </location>
</feature>
<comment type="caution">
    <text evidence="1">The sequence shown here is derived from an EMBL/GenBank/DDBJ whole genome shotgun (WGS) entry which is preliminary data.</text>
</comment>
<evidence type="ECO:0008006" key="3">
    <source>
        <dbReference type="Google" id="ProtNLM"/>
    </source>
</evidence>
<dbReference type="Proteomes" id="UP000593576">
    <property type="component" value="Unassembled WGS sequence"/>
</dbReference>
<dbReference type="AlphaFoldDB" id="A0A7J9LY51"/>
<gene>
    <name evidence="1" type="ORF">Goshw_021898</name>
</gene>
<sequence length="239" mass="27224">IWSVYVGNKKYEADFGLGNKHAVDLLNSSCSCRKWDLSRISCKYVVSCIQLLVVSSETYVNTCYTVTTQLNIYSHLISPVKGSMQWEHVRDMEPILPFMIRRPLGRPKQIRRKEVDEARKNEPKLSTTRQQANCTKCGKPGYNKMTCKGIVGGNQMASQSLSLQILNQATSMDNTSSQPPLTQQSSNLTANFRAKLPFKRNDPLSQRTIVRWMPTQQINDSTPTQLSQFEKRPMMDQLL</sequence>
<name>A0A7J9LY51_GOSSC</name>
<keyword evidence="2" id="KW-1185">Reference proteome</keyword>
<evidence type="ECO:0000313" key="1">
    <source>
        <dbReference type="EMBL" id="MBA0863497.1"/>
    </source>
</evidence>
<dbReference type="PANTHER" id="PTHR31973">
    <property type="entry name" value="POLYPROTEIN, PUTATIVE-RELATED"/>
    <property type="match status" value="1"/>
</dbReference>
<evidence type="ECO:0000313" key="2">
    <source>
        <dbReference type="Proteomes" id="UP000593576"/>
    </source>
</evidence>
<dbReference type="OrthoDB" id="1000680at2759"/>
<dbReference type="EMBL" id="JABFAF010000008">
    <property type="protein sequence ID" value="MBA0863497.1"/>
    <property type="molecule type" value="Genomic_DNA"/>
</dbReference>
<reference evidence="1 2" key="1">
    <citation type="journal article" date="2019" name="Genome Biol. Evol.">
        <title>Insights into the evolution of the New World diploid cottons (Gossypium, subgenus Houzingenia) based on genome sequencing.</title>
        <authorList>
            <person name="Grover C.E."/>
            <person name="Arick M.A. 2nd"/>
            <person name="Thrash A."/>
            <person name="Conover J.L."/>
            <person name="Sanders W.S."/>
            <person name="Peterson D.G."/>
            <person name="Frelichowski J.E."/>
            <person name="Scheffler J.A."/>
            <person name="Scheffler B.E."/>
            <person name="Wendel J.F."/>
        </authorList>
    </citation>
    <scope>NUCLEOTIDE SEQUENCE [LARGE SCALE GENOMIC DNA]</scope>
    <source>
        <strain evidence="1">1</strain>
        <tissue evidence="1">Leaf</tissue>
    </source>
</reference>
<dbReference type="PANTHER" id="PTHR31973:SF199">
    <property type="entry name" value="SWIM-TYPE DOMAIN-CONTAINING PROTEIN"/>
    <property type="match status" value="1"/>
</dbReference>
<protein>
    <recommendedName>
        <fullName evidence="3">SWIM-type domain-containing protein</fullName>
    </recommendedName>
</protein>
<proteinExistence type="predicted"/>